<feature type="domain" description="Caspase family p20" evidence="3">
    <location>
        <begin position="60"/>
        <end position="138"/>
    </location>
</feature>
<proteinExistence type="inferred from homology"/>
<name>K1Q2H6_MAGGI</name>
<comment type="similarity">
    <text evidence="1">Belongs to the peptidase C14A family.</text>
</comment>
<evidence type="ECO:0000256" key="2">
    <source>
        <dbReference type="SAM" id="MobiDB-lite"/>
    </source>
</evidence>
<dbReference type="Gene3D" id="3.40.50.1460">
    <property type="match status" value="2"/>
</dbReference>
<dbReference type="SUPFAM" id="SSF52129">
    <property type="entry name" value="Caspase-like"/>
    <property type="match status" value="1"/>
</dbReference>
<dbReference type="Pfam" id="PF00656">
    <property type="entry name" value="Peptidase_C14"/>
    <property type="match status" value="1"/>
</dbReference>
<dbReference type="GO" id="GO:0006508">
    <property type="term" value="P:proteolysis"/>
    <property type="evidence" value="ECO:0007669"/>
    <property type="project" value="InterPro"/>
</dbReference>
<evidence type="ECO:0000259" key="3">
    <source>
        <dbReference type="PROSITE" id="PS50208"/>
    </source>
</evidence>
<gene>
    <name evidence="4" type="ORF">CGI_10000741</name>
</gene>
<dbReference type="InterPro" id="IPR001309">
    <property type="entry name" value="Pept_C14_p20"/>
</dbReference>
<dbReference type="EMBL" id="JH818332">
    <property type="protein sequence ID" value="EKC23055.1"/>
    <property type="molecule type" value="Genomic_DNA"/>
</dbReference>
<dbReference type="InterPro" id="IPR015917">
    <property type="entry name" value="Pept_C14A"/>
</dbReference>
<sequence length="200" mass="22763">MDLEKEDRYFDPDRTWKGLALVITNFLKGPHIRGGADNDRKYMKESFEQLGFDSKKTDLSCFAFAISSHGFEMEKKEDENAKQEKKEKKKQKTKTKHHAIQMFDGKFVFTHDILDCFSDTKCPGLRNKPKIFLIQACRIPVSKATVDQRIAGIGFDKGCSVPKIAKLNPAEPNPVKPDPQTAIEMEVDSYLPDATKTEVF</sequence>
<dbReference type="InterPro" id="IPR011600">
    <property type="entry name" value="Pept_C14_caspase"/>
</dbReference>
<dbReference type="InterPro" id="IPR029030">
    <property type="entry name" value="Caspase-like_dom_sf"/>
</dbReference>
<dbReference type="InParanoid" id="K1Q2H6"/>
<accession>K1Q2H6</accession>
<dbReference type="PRINTS" id="PR00376">
    <property type="entry name" value="IL1BCENZYME"/>
</dbReference>
<dbReference type="PROSITE" id="PS50208">
    <property type="entry name" value="CASPASE_P20"/>
    <property type="match status" value="1"/>
</dbReference>
<dbReference type="GO" id="GO:0004197">
    <property type="term" value="F:cysteine-type endopeptidase activity"/>
    <property type="evidence" value="ECO:0007669"/>
    <property type="project" value="InterPro"/>
</dbReference>
<feature type="compositionally biased region" description="Basic and acidic residues" evidence="2">
    <location>
        <begin position="75"/>
        <end position="86"/>
    </location>
</feature>
<evidence type="ECO:0000256" key="1">
    <source>
        <dbReference type="ARBA" id="ARBA00010134"/>
    </source>
</evidence>
<feature type="region of interest" description="Disordered" evidence="2">
    <location>
        <begin position="75"/>
        <end position="95"/>
    </location>
</feature>
<dbReference type="AlphaFoldDB" id="K1Q2H6"/>
<reference evidence="4" key="1">
    <citation type="journal article" date="2012" name="Nature">
        <title>The oyster genome reveals stress adaptation and complexity of shell formation.</title>
        <authorList>
            <person name="Zhang G."/>
            <person name="Fang X."/>
            <person name="Guo X."/>
            <person name="Li L."/>
            <person name="Luo R."/>
            <person name="Xu F."/>
            <person name="Yang P."/>
            <person name="Zhang L."/>
            <person name="Wang X."/>
            <person name="Qi H."/>
            <person name="Xiong Z."/>
            <person name="Que H."/>
            <person name="Xie Y."/>
            <person name="Holland P.W."/>
            <person name="Paps J."/>
            <person name="Zhu Y."/>
            <person name="Wu F."/>
            <person name="Chen Y."/>
            <person name="Wang J."/>
            <person name="Peng C."/>
            <person name="Meng J."/>
            <person name="Yang L."/>
            <person name="Liu J."/>
            <person name="Wen B."/>
            <person name="Zhang N."/>
            <person name="Huang Z."/>
            <person name="Zhu Q."/>
            <person name="Feng Y."/>
            <person name="Mount A."/>
            <person name="Hedgecock D."/>
            <person name="Xu Z."/>
            <person name="Liu Y."/>
            <person name="Domazet-Loso T."/>
            <person name="Du Y."/>
            <person name="Sun X."/>
            <person name="Zhang S."/>
            <person name="Liu B."/>
            <person name="Cheng P."/>
            <person name="Jiang X."/>
            <person name="Li J."/>
            <person name="Fan D."/>
            <person name="Wang W."/>
            <person name="Fu W."/>
            <person name="Wang T."/>
            <person name="Wang B."/>
            <person name="Zhang J."/>
            <person name="Peng Z."/>
            <person name="Li Y."/>
            <person name="Li N."/>
            <person name="Wang J."/>
            <person name="Chen M."/>
            <person name="He Y."/>
            <person name="Tan F."/>
            <person name="Song X."/>
            <person name="Zheng Q."/>
            <person name="Huang R."/>
            <person name="Yang H."/>
            <person name="Du X."/>
            <person name="Chen L."/>
            <person name="Yang M."/>
            <person name="Gaffney P.M."/>
            <person name="Wang S."/>
            <person name="Luo L."/>
            <person name="She Z."/>
            <person name="Ming Y."/>
            <person name="Huang W."/>
            <person name="Zhang S."/>
            <person name="Huang B."/>
            <person name="Zhang Y."/>
            <person name="Qu T."/>
            <person name="Ni P."/>
            <person name="Miao G."/>
            <person name="Wang J."/>
            <person name="Wang Q."/>
            <person name="Steinberg C.E."/>
            <person name="Wang H."/>
            <person name="Li N."/>
            <person name="Qian L."/>
            <person name="Zhang G."/>
            <person name="Li Y."/>
            <person name="Yang H."/>
            <person name="Liu X."/>
            <person name="Wang J."/>
            <person name="Yin Y."/>
            <person name="Wang J."/>
        </authorList>
    </citation>
    <scope>NUCLEOTIDE SEQUENCE [LARGE SCALE GENOMIC DNA]</scope>
    <source>
        <strain evidence="4">05x7-T-G4-1.051#20</strain>
    </source>
</reference>
<dbReference type="HOGENOM" id="CLU_1367410_0_0_1"/>
<evidence type="ECO:0000313" key="4">
    <source>
        <dbReference type="EMBL" id="EKC23055.1"/>
    </source>
</evidence>
<protein>
    <recommendedName>
        <fullName evidence="3">Caspase family p20 domain-containing protein</fullName>
    </recommendedName>
</protein>
<organism evidence="4">
    <name type="scientific">Magallana gigas</name>
    <name type="common">Pacific oyster</name>
    <name type="synonym">Crassostrea gigas</name>
    <dbReference type="NCBI Taxonomy" id="29159"/>
    <lineage>
        <taxon>Eukaryota</taxon>
        <taxon>Metazoa</taxon>
        <taxon>Spiralia</taxon>
        <taxon>Lophotrochozoa</taxon>
        <taxon>Mollusca</taxon>
        <taxon>Bivalvia</taxon>
        <taxon>Autobranchia</taxon>
        <taxon>Pteriomorphia</taxon>
        <taxon>Ostreida</taxon>
        <taxon>Ostreoidea</taxon>
        <taxon>Ostreidae</taxon>
        <taxon>Magallana</taxon>
    </lineage>
</organism>